<reference evidence="2 3" key="1">
    <citation type="journal article" date="2021" name="J. Hered.">
        <title>A chromosome-level genome assembly of the parasitoid wasp, Cotesia glomerata (Hymenoptera: Braconidae).</title>
        <authorList>
            <person name="Pinto B.J."/>
            <person name="Weis J.J."/>
            <person name="Gamble T."/>
            <person name="Ode P.J."/>
            <person name="Paul R."/>
            <person name="Zaspel J.M."/>
        </authorList>
    </citation>
    <scope>NUCLEOTIDE SEQUENCE [LARGE SCALE GENOMIC DNA]</scope>
    <source>
        <strain evidence="2">CgM1</strain>
    </source>
</reference>
<name>A0AAV7HWS0_COTGL</name>
<gene>
    <name evidence="2" type="ORF">KQX54_004030</name>
</gene>
<dbReference type="PANTHER" id="PTHR39069:SF8">
    <property type="entry name" value="FI17111P1"/>
    <property type="match status" value="1"/>
</dbReference>
<evidence type="ECO:0000313" key="3">
    <source>
        <dbReference type="Proteomes" id="UP000826195"/>
    </source>
</evidence>
<organism evidence="2 3">
    <name type="scientific">Cotesia glomerata</name>
    <name type="common">Lepidopteran parasitic wasp</name>
    <name type="synonym">Apanteles glomeratus</name>
    <dbReference type="NCBI Taxonomy" id="32391"/>
    <lineage>
        <taxon>Eukaryota</taxon>
        <taxon>Metazoa</taxon>
        <taxon>Ecdysozoa</taxon>
        <taxon>Arthropoda</taxon>
        <taxon>Hexapoda</taxon>
        <taxon>Insecta</taxon>
        <taxon>Pterygota</taxon>
        <taxon>Neoptera</taxon>
        <taxon>Endopterygota</taxon>
        <taxon>Hymenoptera</taxon>
        <taxon>Apocrita</taxon>
        <taxon>Ichneumonoidea</taxon>
        <taxon>Braconidae</taxon>
        <taxon>Microgastrinae</taxon>
        <taxon>Cotesia</taxon>
    </lineage>
</organism>
<evidence type="ECO:0000259" key="1">
    <source>
        <dbReference type="Pfam" id="PF01683"/>
    </source>
</evidence>
<dbReference type="Proteomes" id="UP000826195">
    <property type="component" value="Unassembled WGS sequence"/>
</dbReference>
<dbReference type="PANTHER" id="PTHR39069">
    <property type="entry name" value="ECDYSONE-INDUCIBLE GENE E1, ISOFORM A"/>
    <property type="match status" value="1"/>
</dbReference>
<keyword evidence="3" id="KW-1185">Reference proteome</keyword>
<dbReference type="EMBL" id="JAHXZJ010002982">
    <property type="protein sequence ID" value="KAH0534454.1"/>
    <property type="molecule type" value="Genomic_DNA"/>
</dbReference>
<dbReference type="AlphaFoldDB" id="A0AAV7HWS0"/>
<proteinExistence type="predicted"/>
<comment type="caution">
    <text evidence="2">The sequence shown here is derived from an EMBL/GenBank/DDBJ whole genome shotgun (WGS) entry which is preliminary data.</text>
</comment>
<dbReference type="InterPro" id="IPR006149">
    <property type="entry name" value="EB_dom"/>
</dbReference>
<feature type="domain" description="EB" evidence="1">
    <location>
        <begin position="154"/>
        <end position="187"/>
    </location>
</feature>
<sequence>MMMNHAQCSTNKKCSCQDNYLAGNNARACKALIGRNCDEDADCYVENSICMDNALGKQCDEMENCSIILNSVCSSNGICICPQNYFAIGNHLCVPTINSDCTSDEECLSADSLYSCKEVTECSDPWHWNCAANGKCVCNVNNLAISNQTILPFLNGYCMKDDQCMAENSLCIDYRCRCKPNHVQAAGNLCVFQNEN</sequence>
<protein>
    <recommendedName>
        <fullName evidence="1">EB domain-containing protein</fullName>
    </recommendedName>
</protein>
<dbReference type="Pfam" id="PF01683">
    <property type="entry name" value="EB"/>
    <property type="match status" value="1"/>
</dbReference>
<accession>A0AAV7HWS0</accession>
<evidence type="ECO:0000313" key="2">
    <source>
        <dbReference type="EMBL" id="KAH0534454.1"/>
    </source>
</evidence>